<dbReference type="Proteomes" id="UP000237655">
    <property type="component" value="Chromosome"/>
</dbReference>
<sequence length="144" mass="15316">MSAKYLVGFDGSEASKRALSFAVERAAAAGRSVVIAHVLEWSPYSFLTPTELEERHARRKEEIERAETALLAPVIAEMSGKGVEVETALKYGHIANTLNELANADGVEQIFIGRNGHSGVGARIFGSVAGTLVQIAPVPCTIVP</sequence>
<protein>
    <submittedName>
        <fullName evidence="3">Universal stress protein</fullName>
    </submittedName>
</protein>
<dbReference type="EMBL" id="CP027665">
    <property type="protein sequence ID" value="AVO36786.1"/>
    <property type="molecule type" value="Genomic_DNA"/>
</dbReference>
<name>A0A2S0MLN7_9RHOB</name>
<proteinExistence type="inferred from homology"/>
<dbReference type="KEGG" id="thas:C6Y53_03145"/>
<dbReference type="RefSeq" id="WP_106471101.1">
    <property type="nucleotide sequence ID" value="NZ_CP027665.1"/>
</dbReference>
<dbReference type="Gene3D" id="3.40.50.620">
    <property type="entry name" value="HUPs"/>
    <property type="match status" value="1"/>
</dbReference>
<organism evidence="3 4">
    <name type="scientific">Pukyongiella litopenaei</name>
    <dbReference type="NCBI Taxonomy" id="2605946"/>
    <lineage>
        <taxon>Bacteria</taxon>
        <taxon>Pseudomonadati</taxon>
        <taxon>Pseudomonadota</taxon>
        <taxon>Alphaproteobacteria</taxon>
        <taxon>Rhodobacterales</taxon>
        <taxon>Paracoccaceae</taxon>
        <taxon>Pukyongiella</taxon>
    </lineage>
</organism>
<gene>
    <name evidence="3" type="ORF">C6Y53_03145</name>
</gene>
<dbReference type="Pfam" id="PF00582">
    <property type="entry name" value="Usp"/>
    <property type="match status" value="1"/>
</dbReference>
<evidence type="ECO:0000256" key="1">
    <source>
        <dbReference type="ARBA" id="ARBA00008791"/>
    </source>
</evidence>
<dbReference type="SUPFAM" id="SSF52402">
    <property type="entry name" value="Adenine nucleotide alpha hydrolases-like"/>
    <property type="match status" value="1"/>
</dbReference>
<dbReference type="CDD" id="cd00293">
    <property type="entry name" value="USP-like"/>
    <property type="match status" value="1"/>
</dbReference>
<evidence type="ECO:0000313" key="4">
    <source>
        <dbReference type="Proteomes" id="UP000237655"/>
    </source>
</evidence>
<evidence type="ECO:0000259" key="2">
    <source>
        <dbReference type="Pfam" id="PF00582"/>
    </source>
</evidence>
<feature type="domain" description="UspA" evidence="2">
    <location>
        <begin position="4"/>
        <end position="144"/>
    </location>
</feature>
<dbReference type="PANTHER" id="PTHR46268">
    <property type="entry name" value="STRESS RESPONSE PROTEIN NHAX"/>
    <property type="match status" value="1"/>
</dbReference>
<dbReference type="InterPro" id="IPR014729">
    <property type="entry name" value="Rossmann-like_a/b/a_fold"/>
</dbReference>
<keyword evidence="4" id="KW-1185">Reference proteome</keyword>
<accession>A0A2S0MLN7</accession>
<reference evidence="4" key="1">
    <citation type="submission" date="2018-03" db="EMBL/GenBank/DDBJ databases">
        <title>Genomic analysis of the strain SH-1 isolated from shrimp intestine.</title>
        <authorList>
            <person name="Kim Y.-S."/>
            <person name="Kim S.-E."/>
            <person name="Kim K.-H."/>
        </authorList>
    </citation>
    <scope>NUCLEOTIDE SEQUENCE [LARGE SCALE GENOMIC DNA]</scope>
    <source>
        <strain evidence="4">SH-1</strain>
    </source>
</reference>
<dbReference type="PRINTS" id="PR01438">
    <property type="entry name" value="UNVRSLSTRESS"/>
</dbReference>
<dbReference type="InterPro" id="IPR006015">
    <property type="entry name" value="Universal_stress_UspA"/>
</dbReference>
<evidence type="ECO:0000313" key="3">
    <source>
        <dbReference type="EMBL" id="AVO36786.1"/>
    </source>
</evidence>
<dbReference type="InterPro" id="IPR006016">
    <property type="entry name" value="UspA"/>
</dbReference>
<dbReference type="AlphaFoldDB" id="A0A2S0MLN7"/>
<comment type="similarity">
    <text evidence="1">Belongs to the universal stress protein A family.</text>
</comment>
<dbReference type="PANTHER" id="PTHR46268:SF6">
    <property type="entry name" value="UNIVERSAL STRESS PROTEIN UP12"/>
    <property type="match status" value="1"/>
</dbReference>